<dbReference type="Proteomes" id="UP000002012">
    <property type="component" value="Chromosome"/>
</dbReference>
<sequence length="192" mass="22288">MGLAQFLYAARKLNNIGRWASDFMHIRASVSEHSFFVTQVAQMLGMIEEEHGNSVNWEKLYKKALNHDVVEAFTGDILSNVKNMTPKMKTAVDDIENMIADELLFSKMEPPYRDMYRDMIFDGKDESLEGQILRYSDNIDAMLECLTETKLGNNPPFKKKYSEIREKLKKSPLTSVQFFIEKVLPEYEELLE</sequence>
<evidence type="ECO:0000313" key="2">
    <source>
        <dbReference type="EMBL" id="ADD67986.1"/>
    </source>
</evidence>
<proteinExistence type="predicted"/>
<organism evidence="2 3">
    <name type="scientific">Denitrovibrio acetiphilus (strain DSM 12809 / NBRC 114555 / N2460)</name>
    <dbReference type="NCBI Taxonomy" id="522772"/>
    <lineage>
        <taxon>Bacteria</taxon>
        <taxon>Pseudomonadati</taxon>
        <taxon>Deferribacterota</taxon>
        <taxon>Deferribacteres</taxon>
        <taxon>Deferribacterales</taxon>
        <taxon>Geovibrionaceae</taxon>
        <taxon>Denitrovibrio</taxon>
    </lineage>
</organism>
<dbReference type="KEGG" id="dap:Dacet_1214"/>
<accession>D4H7I7</accession>
<dbReference type="Pfam" id="PF12917">
    <property type="entry name" value="YfbR-like"/>
    <property type="match status" value="1"/>
</dbReference>
<keyword evidence="3" id="KW-1185">Reference proteome</keyword>
<reference evidence="2 3" key="1">
    <citation type="journal article" date="2010" name="Stand. Genomic Sci.">
        <title>Complete genome sequence of Denitrovibrio acetiphilus type strain (N2460).</title>
        <authorList>
            <person name="Kiss H."/>
            <person name="Lang E."/>
            <person name="Lapidus A."/>
            <person name="Copeland A."/>
            <person name="Nolan M."/>
            <person name="Glavina Del Rio T."/>
            <person name="Chen F."/>
            <person name="Lucas S."/>
            <person name="Tice H."/>
            <person name="Cheng J.F."/>
            <person name="Han C."/>
            <person name="Goodwin L."/>
            <person name="Pitluck S."/>
            <person name="Liolios K."/>
            <person name="Pati A."/>
            <person name="Ivanova N."/>
            <person name="Mavromatis K."/>
            <person name="Chen A."/>
            <person name="Palaniappan K."/>
            <person name="Land M."/>
            <person name="Hauser L."/>
            <person name="Chang Y.J."/>
            <person name="Jeffries C.D."/>
            <person name="Detter J.C."/>
            <person name="Brettin T."/>
            <person name="Spring S."/>
            <person name="Rohde M."/>
            <person name="Goker M."/>
            <person name="Woyke T."/>
            <person name="Bristow J."/>
            <person name="Eisen J.A."/>
            <person name="Markowitz V."/>
            <person name="Hugenholtz P."/>
            <person name="Kyrpides N.C."/>
            <person name="Klenk H.P."/>
        </authorList>
    </citation>
    <scope>NUCLEOTIDE SEQUENCE [LARGE SCALE GENOMIC DNA]</scope>
    <source>
        <strain evidence="3">DSM 12809 / NBRC 114555 / N2460</strain>
    </source>
</reference>
<dbReference type="RefSeq" id="WP_013010508.1">
    <property type="nucleotide sequence ID" value="NC_013943.1"/>
</dbReference>
<dbReference type="InterPro" id="IPR003607">
    <property type="entry name" value="HD/PDEase_dom"/>
</dbReference>
<dbReference type="EMBL" id="CP001968">
    <property type="protein sequence ID" value="ADD67986.1"/>
    <property type="molecule type" value="Genomic_DNA"/>
</dbReference>
<dbReference type="HOGENOM" id="CLU_114091_0_0_0"/>
<evidence type="ECO:0000313" key="3">
    <source>
        <dbReference type="Proteomes" id="UP000002012"/>
    </source>
</evidence>
<dbReference type="AlphaFoldDB" id="D4H7I7"/>
<gene>
    <name evidence="2" type="ordered locus">Dacet_1214</name>
</gene>
<dbReference type="SUPFAM" id="SSF109604">
    <property type="entry name" value="HD-domain/PDEase-like"/>
    <property type="match status" value="1"/>
</dbReference>
<dbReference type="Gene3D" id="1.10.3210.10">
    <property type="entry name" value="Hypothetical protein af1432"/>
    <property type="match status" value="1"/>
</dbReference>
<keyword evidence="2" id="KW-0378">Hydrolase</keyword>
<dbReference type="OrthoDB" id="9812744at2"/>
<name>D4H7I7_DENA2</name>
<feature type="domain" description="HD/PDEase" evidence="1">
    <location>
        <begin position="26"/>
        <end position="151"/>
    </location>
</feature>
<protein>
    <submittedName>
        <fullName evidence="2">Metal dependent phosphohydrolase</fullName>
    </submittedName>
</protein>
<dbReference type="GO" id="GO:0016787">
    <property type="term" value="F:hydrolase activity"/>
    <property type="evidence" value="ECO:0007669"/>
    <property type="project" value="UniProtKB-KW"/>
</dbReference>
<dbReference type="PaxDb" id="522772-Dacet_1214"/>
<dbReference type="eggNOG" id="COG1896">
    <property type="taxonomic scope" value="Bacteria"/>
</dbReference>
<dbReference type="CDD" id="cd00077">
    <property type="entry name" value="HDc"/>
    <property type="match status" value="1"/>
</dbReference>
<evidence type="ECO:0000259" key="1">
    <source>
        <dbReference type="SMART" id="SM00471"/>
    </source>
</evidence>
<dbReference type="InParanoid" id="D4H7I7"/>
<dbReference type="SMART" id="SM00471">
    <property type="entry name" value="HDc"/>
    <property type="match status" value="1"/>
</dbReference>